<dbReference type="InterPro" id="IPR005119">
    <property type="entry name" value="LysR_subst-bd"/>
</dbReference>
<dbReference type="InterPro" id="IPR000847">
    <property type="entry name" value="LysR_HTH_N"/>
</dbReference>
<comment type="similarity">
    <text evidence="1">Belongs to the LysR transcriptional regulatory family.</text>
</comment>
<dbReference type="InterPro" id="IPR036388">
    <property type="entry name" value="WH-like_DNA-bd_sf"/>
</dbReference>
<feature type="domain" description="HTH lysR-type" evidence="5">
    <location>
        <begin position="7"/>
        <end position="63"/>
    </location>
</feature>
<dbReference type="PANTHER" id="PTHR30126">
    <property type="entry name" value="HTH-TYPE TRANSCRIPTIONAL REGULATOR"/>
    <property type="match status" value="1"/>
</dbReference>
<dbReference type="Gene3D" id="1.10.10.10">
    <property type="entry name" value="Winged helix-like DNA-binding domain superfamily/Winged helix DNA-binding domain"/>
    <property type="match status" value="1"/>
</dbReference>
<sequence>MSEHKANLDAWQVLQTVIDAGGFTQAATRLKRSQSAISYSISKLEDQLQLELLTIQGRRAVLTSTGELLLGRARQLLSDYQQLIDYARHLNSGHAAEISLWLDGIYPVQRLQKALLEFRQQFPLTRLNLQHGTTQVDMNEIDIIISPVRFPGKSHHQLGKVELMAVAHVNHPLFEVNAPLEAIDQAALAQFPRITLTSESALETAQNWPVTTLQQAREYILLGLAYGWLPIEMVADDLKAGQLKLLPLASGQHEHVSVYLQCSVQQPENKDVQSLTKLLDLA</sequence>
<evidence type="ECO:0000259" key="5">
    <source>
        <dbReference type="PROSITE" id="PS50931"/>
    </source>
</evidence>
<dbReference type="AlphaFoldDB" id="A0A3B1A4Z9"/>
<keyword evidence="3" id="KW-0238">DNA-binding</keyword>
<dbReference type="PANTHER" id="PTHR30126:SF88">
    <property type="entry name" value="TRANSCRIPTIONAL REGULATOR-RELATED"/>
    <property type="match status" value="1"/>
</dbReference>
<dbReference type="Pfam" id="PF00126">
    <property type="entry name" value="HTH_1"/>
    <property type="match status" value="1"/>
</dbReference>
<dbReference type="PROSITE" id="PS50931">
    <property type="entry name" value="HTH_LYSR"/>
    <property type="match status" value="1"/>
</dbReference>
<proteinExistence type="inferred from homology"/>
<dbReference type="EMBL" id="UOFR01000079">
    <property type="protein sequence ID" value="VAX00809.1"/>
    <property type="molecule type" value="Genomic_DNA"/>
</dbReference>
<dbReference type="InterPro" id="IPR036390">
    <property type="entry name" value="WH_DNA-bd_sf"/>
</dbReference>
<keyword evidence="2" id="KW-0805">Transcription regulation</keyword>
<gene>
    <name evidence="6" type="ORF">MNBD_GAMMA21-2284</name>
</gene>
<evidence type="ECO:0000256" key="2">
    <source>
        <dbReference type="ARBA" id="ARBA00023015"/>
    </source>
</evidence>
<accession>A0A3B1A4Z9</accession>
<dbReference type="SUPFAM" id="SSF53850">
    <property type="entry name" value="Periplasmic binding protein-like II"/>
    <property type="match status" value="1"/>
</dbReference>
<evidence type="ECO:0000256" key="1">
    <source>
        <dbReference type="ARBA" id="ARBA00009437"/>
    </source>
</evidence>
<dbReference type="GO" id="GO:0003700">
    <property type="term" value="F:DNA-binding transcription factor activity"/>
    <property type="evidence" value="ECO:0007669"/>
    <property type="project" value="InterPro"/>
</dbReference>
<dbReference type="Pfam" id="PF03466">
    <property type="entry name" value="LysR_substrate"/>
    <property type="match status" value="1"/>
</dbReference>
<dbReference type="SUPFAM" id="SSF46785">
    <property type="entry name" value="Winged helix' DNA-binding domain"/>
    <property type="match status" value="1"/>
</dbReference>
<reference evidence="6" key="1">
    <citation type="submission" date="2018-06" db="EMBL/GenBank/DDBJ databases">
        <authorList>
            <person name="Zhirakovskaya E."/>
        </authorList>
    </citation>
    <scope>NUCLEOTIDE SEQUENCE</scope>
</reference>
<evidence type="ECO:0000313" key="6">
    <source>
        <dbReference type="EMBL" id="VAX00809.1"/>
    </source>
</evidence>
<evidence type="ECO:0000256" key="3">
    <source>
        <dbReference type="ARBA" id="ARBA00023125"/>
    </source>
</evidence>
<evidence type="ECO:0000256" key="4">
    <source>
        <dbReference type="ARBA" id="ARBA00023163"/>
    </source>
</evidence>
<organism evidence="6">
    <name type="scientific">hydrothermal vent metagenome</name>
    <dbReference type="NCBI Taxonomy" id="652676"/>
    <lineage>
        <taxon>unclassified sequences</taxon>
        <taxon>metagenomes</taxon>
        <taxon>ecological metagenomes</taxon>
    </lineage>
</organism>
<protein>
    <recommendedName>
        <fullName evidence="5">HTH lysR-type domain-containing protein</fullName>
    </recommendedName>
</protein>
<dbReference type="Gene3D" id="3.40.190.290">
    <property type="match status" value="1"/>
</dbReference>
<name>A0A3B1A4Z9_9ZZZZ</name>
<dbReference type="GO" id="GO:0000976">
    <property type="term" value="F:transcription cis-regulatory region binding"/>
    <property type="evidence" value="ECO:0007669"/>
    <property type="project" value="TreeGrafter"/>
</dbReference>
<keyword evidence="4" id="KW-0804">Transcription</keyword>